<dbReference type="SUPFAM" id="SSF46689">
    <property type="entry name" value="Homeodomain-like"/>
    <property type="match status" value="1"/>
</dbReference>
<evidence type="ECO:0000313" key="5">
    <source>
        <dbReference type="EMBL" id="MFF5918486.1"/>
    </source>
</evidence>
<keyword evidence="1 2" id="KW-0238">DNA-binding</keyword>
<dbReference type="EMBL" id="JBIBDZ010000002">
    <property type="protein sequence ID" value="MFF5918486.1"/>
    <property type="molecule type" value="Genomic_DNA"/>
</dbReference>
<sequence>MPNAREALLDAALGALAHRSWSAVRMADLAVAARVSRQTLYNEFGSKDGLARALVRREADTYLQGVRQLLDAPGPPERNLVAVAEWIVTRAASRPVLRALLTGAWDERLPMPRPARPGARPAAVPAQRRADEGPPAPGELVAATAACAGERWAVGCELAVRLALSHVVAPTLPSLEGWRADGHCAEPDNWSPITPTMTRVIEMILSVETTSPRKTIP</sequence>
<dbReference type="PANTHER" id="PTHR30055">
    <property type="entry name" value="HTH-TYPE TRANSCRIPTIONAL REGULATOR RUTR"/>
    <property type="match status" value="1"/>
</dbReference>
<feature type="compositionally biased region" description="Low complexity" evidence="3">
    <location>
        <begin position="116"/>
        <end position="127"/>
    </location>
</feature>
<dbReference type="PROSITE" id="PS50977">
    <property type="entry name" value="HTH_TETR_2"/>
    <property type="match status" value="1"/>
</dbReference>
<dbReference type="InterPro" id="IPR050109">
    <property type="entry name" value="HTH-type_TetR-like_transc_reg"/>
</dbReference>
<organism evidence="5 6">
    <name type="scientific">Streptomyces flavochromogenes</name>
    <dbReference type="NCBI Taxonomy" id="68199"/>
    <lineage>
        <taxon>Bacteria</taxon>
        <taxon>Bacillati</taxon>
        <taxon>Actinomycetota</taxon>
        <taxon>Actinomycetes</taxon>
        <taxon>Kitasatosporales</taxon>
        <taxon>Streptomycetaceae</taxon>
        <taxon>Streptomyces</taxon>
    </lineage>
</organism>
<accession>A0ABW6XM66</accession>
<gene>
    <name evidence="5" type="ORF">ACFY8C_09085</name>
</gene>
<feature type="DNA-binding region" description="H-T-H motif" evidence="2">
    <location>
        <begin position="25"/>
        <end position="44"/>
    </location>
</feature>
<reference evidence="5 6" key="1">
    <citation type="submission" date="2024-10" db="EMBL/GenBank/DDBJ databases">
        <title>The Natural Products Discovery Center: Release of the First 8490 Sequenced Strains for Exploring Actinobacteria Biosynthetic Diversity.</title>
        <authorList>
            <person name="Kalkreuter E."/>
            <person name="Kautsar S.A."/>
            <person name="Yang D."/>
            <person name="Bader C.D."/>
            <person name="Teijaro C.N."/>
            <person name="Fluegel L."/>
            <person name="Davis C.M."/>
            <person name="Simpson J.R."/>
            <person name="Lauterbach L."/>
            <person name="Steele A.D."/>
            <person name="Gui C."/>
            <person name="Meng S."/>
            <person name="Li G."/>
            <person name="Viehrig K."/>
            <person name="Ye F."/>
            <person name="Su P."/>
            <person name="Kiefer A.F."/>
            <person name="Nichols A."/>
            <person name="Cepeda A.J."/>
            <person name="Yan W."/>
            <person name="Fan B."/>
            <person name="Jiang Y."/>
            <person name="Adhikari A."/>
            <person name="Zheng C.-J."/>
            <person name="Schuster L."/>
            <person name="Cowan T.M."/>
            <person name="Smanski M.J."/>
            <person name="Chevrette M.G."/>
            <person name="De Carvalho L.P.S."/>
            <person name="Shen B."/>
        </authorList>
    </citation>
    <scope>NUCLEOTIDE SEQUENCE [LARGE SCALE GENOMIC DNA]</scope>
    <source>
        <strain evidence="5 6">NPDC012605</strain>
    </source>
</reference>
<dbReference type="RefSeq" id="WP_388306025.1">
    <property type="nucleotide sequence ID" value="NZ_JBIBDZ010000002.1"/>
</dbReference>
<comment type="caution">
    <text evidence="5">The sequence shown here is derived from an EMBL/GenBank/DDBJ whole genome shotgun (WGS) entry which is preliminary data.</text>
</comment>
<evidence type="ECO:0000313" key="6">
    <source>
        <dbReference type="Proteomes" id="UP001602370"/>
    </source>
</evidence>
<dbReference type="InterPro" id="IPR001647">
    <property type="entry name" value="HTH_TetR"/>
</dbReference>
<protein>
    <submittedName>
        <fullName evidence="5">TetR/AcrR family transcriptional regulator</fullName>
    </submittedName>
</protein>
<keyword evidence="6" id="KW-1185">Reference proteome</keyword>
<dbReference type="Gene3D" id="1.10.357.10">
    <property type="entry name" value="Tetracycline Repressor, domain 2"/>
    <property type="match status" value="1"/>
</dbReference>
<evidence type="ECO:0000256" key="1">
    <source>
        <dbReference type="ARBA" id="ARBA00023125"/>
    </source>
</evidence>
<evidence type="ECO:0000256" key="3">
    <source>
        <dbReference type="SAM" id="MobiDB-lite"/>
    </source>
</evidence>
<proteinExistence type="predicted"/>
<dbReference type="InterPro" id="IPR009057">
    <property type="entry name" value="Homeodomain-like_sf"/>
</dbReference>
<feature type="domain" description="HTH tetR-type" evidence="4">
    <location>
        <begin position="2"/>
        <end position="62"/>
    </location>
</feature>
<dbReference type="PANTHER" id="PTHR30055:SF146">
    <property type="entry name" value="HTH-TYPE TRANSCRIPTIONAL DUAL REGULATOR CECR"/>
    <property type="match status" value="1"/>
</dbReference>
<dbReference type="Proteomes" id="UP001602370">
    <property type="component" value="Unassembled WGS sequence"/>
</dbReference>
<feature type="region of interest" description="Disordered" evidence="3">
    <location>
        <begin position="111"/>
        <end position="137"/>
    </location>
</feature>
<evidence type="ECO:0000256" key="2">
    <source>
        <dbReference type="PROSITE-ProRule" id="PRU00335"/>
    </source>
</evidence>
<dbReference type="Pfam" id="PF00440">
    <property type="entry name" value="TetR_N"/>
    <property type="match status" value="1"/>
</dbReference>
<evidence type="ECO:0000259" key="4">
    <source>
        <dbReference type="PROSITE" id="PS50977"/>
    </source>
</evidence>
<name>A0ABW6XM66_9ACTN</name>